<name>A0A921E461_9HYPH</name>
<dbReference type="SUPFAM" id="SSF53300">
    <property type="entry name" value="vWA-like"/>
    <property type="match status" value="1"/>
</dbReference>
<evidence type="ECO:0000313" key="4">
    <source>
        <dbReference type="Proteomes" id="UP000742631"/>
    </source>
</evidence>
<dbReference type="AlphaFoldDB" id="A0A921E461"/>
<dbReference type="InterPro" id="IPR036465">
    <property type="entry name" value="vWFA_dom_sf"/>
</dbReference>
<keyword evidence="1" id="KW-0472">Membrane</keyword>
<dbReference type="EMBL" id="DYYG01000037">
    <property type="protein sequence ID" value="HJE24586.1"/>
    <property type="molecule type" value="Genomic_DNA"/>
</dbReference>
<keyword evidence="1" id="KW-0812">Transmembrane</keyword>
<evidence type="ECO:0000256" key="1">
    <source>
        <dbReference type="SAM" id="Phobius"/>
    </source>
</evidence>
<dbReference type="Pfam" id="PF13400">
    <property type="entry name" value="Tad"/>
    <property type="match status" value="1"/>
</dbReference>
<proteinExistence type="predicted"/>
<organism evidence="3 4">
    <name type="scientific">Methylorubrum populi</name>
    <dbReference type="NCBI Taxonomy" id="223967"/>
    <lineage>
        <taxon>Bacteria</taxon>
        <taxon>Pseudomonadati</taxon>
        <taxon>Pseudomonadota</taxon>
        <taxon>Alphaproteobacteria</taxon>
        <taxon>Hyphomicrobiales</taxon>
        <taxon>Methylobacteriaceae</taxon>
        <taxon>Methylorubrum</taxon>
    </lineage>
</organism>
<reference evidence="3" key="2">
    <citation type="submission" date="2021-09" db="EMBL/GenBank/DDBJ databases">
        <authorList>
            <person name="Gilroy R."/>
        </authorList>
    </citation>
    <scope>NUCLEOTIDE SEQUENCE</scope>
    <source>
        <strain evidence="3">316</strain>
    </source>
</reference>
<dbReference type="InterPro" id="IPR028087">
    <property type="entry name" value="Tad_N"/>
</dbReference>
<evidence type="ECO:0000259" key="2">
    <source>
        <dbReference type="Pfam" id="PF13400"/>
    </source>
</evidence>
<accession>A0A921E461</accession>
<evidence type="ECO:0000313" key="3">
    <source>
        <dbReference type="EMBL" id="HJE24586.1"/>
    </source>
</evidence>
<protein>
    <submittedName>
        <fullName evidence="3">Pilus assembly protein TadG-related protein</fullName>
    </submittedName>
</protein>
<sequence>MPRHVTSMSRLRSRFAELRRNAEGSTSILVGFAMLPIIGLLGLGIDYGMAAARKKRLDSAADAAALAAMVTAKAYLAEHAGESDASDRAKAEGEAQAAKVFSMNAGGSTYGTATPSVTRSGQTLVSSVTYTATVNTVFGRLFNVPSTSIINTVTASTDLASYLDFYLMVDVSGSMGLPSTDQGMTALAKVNTDNADDYKQGCQFACHFPGYVGWSKAAGKIQLRSDAVNNAVCALLTRSLSPAVPNQYRIGIYPFINQLATLADLTDSVSSALTLKAATQCQQTWPLAFTNLLDTGKTQLYSGSDPTTGTGSGGTHFEVAMPQMKAAIKSFGDGSALGKSKPYVFLITDGMQNSQHYFDSNFKNKRGKYAYPGNPSSFTGYSNAWWDGSQPAQIDATQCDDLKKSGVTVSILYIPYNIIKFVNNNGGIAWENNRVNSFSPTLATPLRNCASPGFFYTANTPEDITASLNAMFDQALKATRLTQ</sequence>
<feature type="domain" description="Putative Flp pilus-assembly TadG-like N-terminal" evidence="2">
    <location>
        <begin position="24"/>
        <end position="69"/>
    </location>
</feature>
<dbReference type="Proteomes" id="UP000742631">
    <property type="component" value="Unassembled WGS sequence"/>
</dbReference>
<feature type="transmembrane region" description="Helical" evidence="1">
    <location>
        <begin position="28"/>
        <end position="49"/>
    </location>
</feature>
<comment type="caution">
    <text evidence="3">The sequence shown here is derived from an EMBL/GenBank/DDBJ whole genome shotgun (WGS) entry which is preliminary data.</text>
</comment>
<dbReference type="Gene3D" id="3.40.50.410">
    <property type="entry name" value="von Willebrand factor, type A domain"/>
    <property type="match status" value="1"/>
</dbReference>
<keyword evidence="1" id="KW-1133">Transmembrane helix</keyword>
<reference evidence="3" key="1">
    <citation type="journal article" date="2021" name="PeerJ">
        <title>Extensive microbial diversity within the chicken gut microbiome revealed by metagenomics and culture.</title>
        <authorList>
            <person name="Gilroy R."/>
            <person name="Ravi A."/>
            <person name="Getino M."/>
            <person name="Pursley I."/>
            <person name="Horton D.L."/>
            <person name="Alikhan N.F."/>
            <person name="Baker D."/>
            <person name="Gharbi K."/>
            <person name="Hall N."/>
            <person name="Watson M."/>
            <person name="Adriaenssens E.M."/>
            <person name="Foster-Nyarko E."/>
            <person name="Jarju S."/>
            <person name="Secka A."/>
            <person name="Antonio M."/>
            <person name="Oren A."/>
            <person name="Chaudhuri R.R."/>
            <person name="La Ragione R."/>
            <person name="Hildebrand F."/>
            <person name="Pallen M.J."/>
        </authorList>
    </citation>
    <scope>NUCLEOTIDE SEQUENCE</scope>
    <source>
        <strain evidence="3">316</strain>
    </source>
</reference>
<gene>
    <name evidence="3" type="ORF">K8W01_13090</name>
</gene>